<comment type="domain">
    <text evidence="10">The IMP cyclohydrolase activity resides in the N-terminal region.</text>
</comment>
<dbReference type="PANTHER" id="PTHR11692">
    <property type="entry name" value="BIFUNCTIONAL PURINE BIOSYNTHESIS PROTEIN PURH"/>
    <property type="match status" value="1"/>
</dbReference>
<dbReference type="SUPFAM" id="SSF52335">
    <property type="entry name" value="Methylglyoxal synthase-like"/>
    <property type="match status" value="1"/>
</dbReference>
<feature type="domain" description="MGS-like" evidence="11">
    <location>
        <begin position="1"/>
        <end position="148"/>
    </location>
</feature>
<keyword evidence="5 10" id="KW-0658">Purine biosynthesis</keyword>
<dbReference type="EC" id="3.5.4.10" evidence="10"/>
<dbReference type="UniPathway" id="UPA00074">
    <property type="reaction ID" value="UER00133"/>
</dbReference>
<dbReference type="Proteomes" id="UP000248014">
    <property type="component" value="Unassembled WGS sequence"/>
</dbReference>
<sequence>MTDIAIKRALLSVSDKSGLAELGATLAAHGVELISTGGTAKALRDAGLAVRDISEITDFPEMMDGRVKTLHPMVHGGLLAVRDNAEHVAAMEAHGIGAIDLVVVNLYPFAATVAKGAERDEIIENIDIGGPSMVRSAAKNHAFVTIVTDPADYATLTEEMQASGGATTLAFRRRMAAKAYAATAEYDAMIASWFAFADQGEMYPEKLSVPFRKGQALRYGENPHQSAALYLPAFAPGGSLADHRQVQGKELSFNNLNDADAALELVAEFRDGPPTVVIVKHANPCGVASGDNLVSAYKAALQCDSVSAFGGIIAVNRPLDGPTAEAISDIFTEVVCAPDADDAAKAVFAKKKNLRLILTGDLWDPARGGMALRTIAGGALVQSRDNGRITREDLKVVTRRAPTEQELTDCLFAWTVAKHVKSNAIVYAKDGATAGIGAGQMNRRDSARIAAAKAREAAETYGWGEPRTVGSSVASDAFFPFADGLLAAVEAGATAVIQPGGSMRDDEVIAAADDAGLAMVFTGMRHFRH</sequence>
<evidence type="ECO:0000256" key="1">
    <source>
        <dbReference type="ARBA" id="ARBA00004844"/>
    </source>
</evidence>
<proteinExistence type="inferred from homology"/>
<evidence type="ECO:0000256" key="8">
    <source>
        <dbReference type="ARBA" id="ARBA00050488"/>
    </source>
</evidence>
<dbReference type="InterPro" id="IPR036914">
    <property type="entry name" value="MGS-like_dom_sf"/>
</dbReference>
<comment type="catalytic activity">
    <reaction evidence="9 10">
        <text>IMP + H2O = 5-formamido-1-(5-phospho-D-ribosyl)imidazole-4-carboxamide</text>
        <dbReference type="Rhea" id="RHEA:18445"/>
        <dbReference type="ChEBI" id="CHEBI:15377"/>
        <dbReference type="ChEBI" id="CHEBI:58053"/>
        <dbReference type="ChEBI" id="CHEBI:58467"/>
        <dbReference type="EC" id="3.5.4.10"/>
    </reaction>
</comment>
<organism evidence="12 13">
    <name type="scientific">Blastomonas natatoria</name>
    <dbReference type="NCBI Taxonomy" id="34015"/>
    <lineage>
        <taxon>Bacteria</taxon>
        <taxon>Pseudomonadati</taxon>
        <taxon>Pseudomonadota</taxon>
        <taxon>Alphaproteobacteria</taxon>
        <taxon>Sphingomonadales</taxon>
        <taxon>Sphingomonadaceae</taxon>
        <taxon>Blastomonas</taxon>
    </lineage>
</organism>
<evidence type="ECO:0000256" key="2">
    <source>
        <dbReference type="ARBA" id="ARBA00004954"/>
    </source>
</evidence>
<keyword evidence="13" id="KW-1185">Reference proteome</keyword>
<comment type="pathway">
    <text evidence="1 10">Purine metabolism; IMP biosynthesis via de novo pathway; IMP from 5-formamido-1-(5-phospho-D-ribosyl)imidazole-4-carboxamide: step 1/1.</text>
</comment>
<dbReference type="PANTHER" id="PTHR11692:SF0">
    <property type="entry name" value="BIFUNCTIONAL PURINE BIOSYNTHESIS PROTEIN ATIC"/>
    <property type="match status" value="1"/>
</dbReference>
<dbReference type="SMART" id="SM00798">
    <property type="entry name" value="AICARFT_IMPCHas"/>
    <property type="match status" value="1"/>
</dbReference>
<dbReference type="InterPro" id="IPR011607">
    <property type="entry name" value="MGS-like_dom"/>
</dbReference>
<keyword evidence="7 10" id="KW-0511">Multifunctional enzyme</keyword>
<evidence type="ECO:0000313" key="13">
    <source>
        <dbReference type="Proteomes" id="UP000248014"/>
    </source>
</evidence>
<dbReference type="EC" id="2.1.2.3" evidence="10"/>
<dbReference type="GO" id="GO:0006189">
    <property type="term" value="P:'de novo' IMP biosynthetic process"/>
    <property type="evidence" value="ECO:0007669"/>
    <property type="project" value="UniProtKB-UniRule"/>
</dbReference>
<evidence type="ECO:0000256" key="3">
    <source>
        <dbReference type="ARBA" id="ARBA00007667"/>
    </source>
</evidence>
<evidence type="ECO:0000259" key="11">
    <source>
        <dbReference type="PROSITE" id="PS51855"/>
    </source>
</evidence>
<comment type="caution">
    <text evidence="12">The sequence shown here is derived from an EMBL/GenBank/DDBJ whole genome shotgun (WGS) entry which is preliminary data.</text>
</comment>
<evidence type="ECO:0000256" key="7">
    <source>
        <dbReference type="ARBA" id="ARBA00023268"/>
    </source>
</evidence>
<dbReference type="InterPro" id="IPR002695">
    <property type="entry name" value="PurH-like"/>
</dbReference>
<evidence type="ECO:0000256" key="6">
    <source>
        <dbReference type="ARBA" id="ARBA00022801"/>
    </source>
</evidence>
<evidence type="ECO:0000256" key="9">
    <source>
        <dbReference type="ARBA" id="ARBA00050687"/>
    </source>
</evidence>
<keyword evidence="4 10" id="KW-0808">Transferase</keyword>
<dbReference type="NCBIfam" id="TIGR00355">
    <property type="entry name" value="purH"/>
    <property type="match status" value="1"/>
</dbReference>
<comment type="similarity">
    <text evidence="3 10">Belongs to the PurH family.</text>
</comment>
<dbReference type="Gene3D" id="3.40.50.1380">
    <property type="entry name" value="Methylglyoxal synthase-like domain"/>
    <property type="match status" value="1"/>
</dbReference>
<dbReference type="OrthoDB" id="9802065at2"/>
<evidence type="ECO:0000256" key="5">
    <source>
        <dbReference type="ARBA" id="ARBA00022755"/>
    </source>
</evidence>
<gene>
    <name evidence="10" type="primary">purH</name>
    <name evidence="12" type="ORF">C7451_10282</name>
</gene>
<accession>A0A2V3V9B0</accession>
<comment type="catalytic activity">
    <reaction evidence="8 10">
        <text>(6R)-10-formyltetrahydrofolate + 5-amino-1-(5-phospho-beta-D-ribosyl)imidazole-4-carboxamide = 5-formamido-1-(5-phospho-D-ribosyl)imidazole-4-carboxamide + (6S)-5,6,7,8-tetrahydrofolate</text>
        <dbReference type="Rhea" id="RHEA:22192"/>
        <dbReference type="ChEBI" id="CHEBI:57453"/>
        <dbReference type="ChEBI" id="CHEBI:58467"/>
        <dbReference type="ChEBI" id="CHEBI:58475"/>
        <dbReference type="ChEBI" id="CHEBI:195366"/>
        <dbReference type="EC" id="2.1.2.3"/>
    </reaction>
</comment>
<dbReference type="PROSITE" id="PS51855">
    <property type="entry name" value="MGS"/>
    <property type="match status" value="1"/>
</dbReference>
<evidence type="ECO:0000256" key="4">
    <source>
        <dbReference type="ARBA" id="ARBA00022679"/>
    </source>
</evidence>
<dbReference type="PIRSF" id="PIRSF000414">
    <property type="entry name" value="AICARFT_IMPCHas"/>
    <property type="match status" value="1"/>
</dbReference>
<keyword evidence="6 10" id="KW-0378">Hydrolase</keyword>
<dbReference type="RefSeq" id="WP_110297513.1">
    <property type="nucleotide sequence ID" value="NZ_QJJM01000002.1"/>
</dbReference>
<reference evidence="12 13" key="1">
    <citation type="submission" date="2018-05" db="EMBL/GenBank/DDBJ databases">
        <title>Genomic Encyclopedia of Type Strains, Phase IV (KMG-IV): sequencing the most valuable type-strain genomes for metagenomic binning, comparative biology and taxonomic classification.</title>
        <authorList>
            <person name="Goeker M."/>
        </authorList>
    </citation>
    <scope>NUCLEOTIDE SEQUENCE [LARGE SCALE GENOMIC DNA]</scope>
    <source>
        <strain evidence="12 13">DSM 3183</strain>
    </source>
</reference>
<comment type="pathway">
    <text evidence="2 10">Purine metabolism; IMP biosynthesis via de novo pathway; 5-formamido-1-(5-phospho-D-ribosyl)imidazole-4-carboxamide from 5-amino-1-(5-phospho-D-ribosyl)imidazole-4-carboxamide (10-formyl THF route): step 1/1.</text>
</comment>
<evidence type="ECO:0000313" key="12">
    <source>
        <dbReference type="EMBL" id="PXW78412.1"/>
    </source>
</evidence>
<dbReference type="AlphaFoldDB" id="A0A2V3V9B0"/>
<evidence type="ECO:0000256" key="10">
    <source>
        <dbReference type="HAMAP-Rule" id="MF_00139"/>
    </source>
</evidence>
<dbReference type="EMBL" id="QJJM01000002">
    <property type="protein sequence ID" value="PXW78412.1"/>
    <property type="molecule type" value="Genomic_DNA"/>
</dbReference>
<dbReference type="CDD" id="cd01421">
    <property type="entry name" value="IMPCH"/>
    <property type="match status" value="1"/>
</dbReference>
<dbReference type="HAMAP" id="MF_00139">
    <property type="entry name" value="PurH"/>
    <property type="match status" value="1"/>
</dbReference>
<dbReference type="Pfam" id="PF01808">
    <property type="entry name" value="AICARFT_IMPCHas"/>
    <property type="match status" value="1"/>
</dbReference>
<dbReference type="GO" id="GO:0005829">
    <property type="term" value="C:cytosol"/>
    <property type="evidence" value="ECO:0007669"/>
    <property type="project" value="TreeGrafter"/>
</dbReference>
<dbReference type="NCBIfam" id="NF002049">
    <property type="entry name" value="PRK00881.1"/>
    <property type="match status" value="1"/>
</dbReference>
<protein>
    <recommendedName>
        <fullName evidence="10">Bifunctional purine biosynthesis protein PurH</fullName>
    </recommendedName>
    <domain>
        <recommendedName>
            <fullName evidence="10">Phosphoribosylaminoimidazolecarboxamide formyltransferase</fullName>
            <ecNumber evidence="10">2.1.2.3</ecNumber>
        </recommendedName>
        <alternativeName>
            <fullName evidence="10">AICAR transformylase</fullName>
        </alternativeName>
    </domain>
    <domain>
        <recommendedName>
            <fullName evidence="10">IMP cyclohydrolase</fullName>
            <ecNumber evidence="10">3.5.4.10</ecNumber>
        </recommendedName>
        <alternativeName>
            <fullName evidence="10">ATIC</fullName>
        </alternativeName>
        <alternativeName>
            <fullName evidence="10">IMP synthase</fullName>
        </alternativeName>
        <alternativeName>
            <fullName evidence="10">Inosinicase</fullName>
        </alternativeName>
    </domain>
</protein>
<dbReference type="SUPFAM" id="SSF53927">
    <property type="entry name" value="Cytidine deaminase-like"/>
    <property type="match status" value="1"/>
</dbReference>
<dbReference type="FunFam" id="3.40.50.1380:FF:000001">
    <property type="entry name" value="Bifunctional purine biosynthesis protein PurH"/>
    <property type="match status" value="1"/>
</dbReference>
<name>A0A2V3V9B0_9SPHN</name>
<dbReference type="InterPro" id="IPR016193">
    <property type="entry name" value="Cytidine_deaminase-like"/>
</dbReference>
<dbReference type="Pfam" id="PF02142">
    <property type="entry name" value="MGS"/>
    <property type="match status" value="1"/>
</dbReference>
<dbReference type="InterPro" id="IPR024051">
    <property type="entry name" value="AICAR_Tfase_dup_dom_sf"/>
</dbReference>
<dbReference type="GO" id="GO:0004643">
    <property type="term" value="F:phosphoribosylaminoimidazolecarboxamide formyltransferase activity"/>
    <property type="evidence" value="ECO:0007669"/>
    <property type="project" value="UniProtKB-UniRule"/>
</dbReference>
<dbReference type="FunFam" id="3.40.140.20:FF:000001">
    <property type="entry name" value="Bifunctional purine biosynthesis protein PurH"/>
    <property type="match status" value="1"/>
</dbReference>
<dbReference type="GO" id="GO:0003937">
    <property type="term" value="F:IMP cyclohydrolase activity"/>
    <property type="evidence" value="ECO:0007669"/>
    <property type="project" value="UniProtKB-UniRule"/>
</dbReference>
<dbReference type="SMART" id="SM00851">
    <property type="entry name" value="MGS"/>
    <property type="match status" value="1"/>
</dbReference>
<dbReference type="Gene3D" id="3.40.140.20">
    <property type="match status" value="2"/>
</dbReference>